<evidence type="ECO:0008006" key="5">
    <source>
        <dbReference type="Google" id="ProtNLM"/>
    </source>
</evidence>
<dbReference type="InterPro" id="IPR043502">
    <property type="entry name" value="DNA/RNA_pol_sf"/>
</dbReference>
<feature type="domain" description="Endonuclease/exonuclease/phosphatase" evidence="2">
    <location>
        <begin position="6"/>
        <end position="262"/>
    </location>
</feature>
<sequence>MRIVVGTYNVRGLCSRAARSRLKNVIREIKPSLDILTIQEHKLRENNINFLTSTLWPQATLFNLPAANGTYAERNPLVTGGRGGVLLAVSPAISPLIVNHGTLPLQSGLWIHLDLQDGTKLGVAAVYAPHTSAERALLWEALHSFLHDSRKWIMAGDLNMITSSFDQAGGSPRPITGDEKMQWTTLIQAGDFNDTFKRREGILKFSWDNRRAATLIPQQGQHPLTQDNGQNLKRLDRIYADSSLIQNAQSSEILTGSDLSDHCPVIFSLLLGNDNRHKNSCYRMNTETLKDPKLRDHLTQLWGEWQRRYEEADTPPLQTLRGCIKRAAKYCQLWGKKLAAQRKEKHRRLSLKVQGMMLQLQVNPANVYIQLKLEAAQMDLSSWEGEKARWIQKQQDSRWEEDGERTTKLFFNSVAARKQQTLIHALKDNQGTLHTDHEEIMEMATDYFAEILQEPPSDPQQQLDTDALLSHMQAQVTLTERTEMQKAFTAEELLTAAKLLGRNKCPGPDGVPLEFFLTYWDTVSPLILRATLQGFQSGAILPFFNKAIQLRLAPVLQRLISWEQNAFVPGRMIHSTVLLCNEAIFEAKQTRQDAVLLKIDFKKAFDTLRWDFLYTAMRQMQFGEIFISLVKTLNNNASSCVRINGNTSKAFQISRSVRQGCPLSPLLFTLAIQVLTDAVNSLMRNGQLKGIDLTKIGVQYIQGYFADDSHFLLAADRYNLFNAERLLQTFGSASGLKVEWAKSKARWIATQPTRPQWTAELDWIWATDQKTDKFLGFHFQDGIDVEATFEALFQKIQKKVNSLKSRSTSIHGRVLIANHIIYGLVWFLLPLWAAGKDKLRKIEALVLRFIWGGTVTTKTGHRVAERILHQRKSEGGLGLISLQAQAYAFVAKTIRAYTPGTHPLKDWMLANFEAIAKLRWNTSHYTSAAGGSFARLQTAGIHEIGDISADGSTAKHIQLAIDPALRLTPAINKAFDKIIETTPKHTASYRCASLFMTAPAGNPLWCIRLNEDAPREDASITITHAKAAFQVAEDSKLLPIRYTDLPPLLTWARAPVATIANTQNRPPTRYLLRWEDKRALIAAIQ</sequence>
<evidence type="ECO:0000259" key="1">
    <source>
        <dbReference type="Pfam" id="PF00078"/>
    </source>
</evidence>
<name>A0ABD3GTL3_9MARC</name>
<evidence type="ECO:0000313" key="3">
    <source>
        <dbReference type="EMBL" id="KAL3682578.1"/>
    </source>
</evidence>
<dbReference type="Pfam" id="PF03372">
    <property type="entry name" value="Exo_endo_phos"/>
    <property type="match status" value="1"/>
</dbReference>
<dbReference type="PANTHER" id="PTHR31635:SF196">
    <property type="entry name" value="REVERSE TRANSCRIPTASE DOMAIN-CONTAINING PROTEIN-RELATED"/>
    <property type="match status" value="1"/>
</dbReference>
<feature type="domain" description="Reverse transcriptase" evidence="1">
    <location>
        <begin position="544"/>
        <end position="779"/>
    </location>
</feature>
<dbReference type="SUPFAM" id="SSF56219">
    <property type="entry name" value="DNase I-like"/>
    <property type="match status" value="1"/>
</dbReference>
<comment type="caution">
    <text evidence="3">The sequence shown here is derived from an EMBL/GenBank/DDBJ whole genome shotgun (WGS) entry which is preliminary data.</text>
</comment>
<dbReference type="AlphaFoldDB" id="A0ABD3GTL3"/>
<dbReference type="Gene3D" id="3.60.10.10">
    <property type="entry name" value="Endonuclease/exonuclease/phosphatase"/>
    <property type="match status" value="1"/>
</dbReference>
<protein>
    <recommendedName>
        <fullName evidence="5">Reverse transcriptase domain-containing protein</fullName>
    </recommendedName>
</protein>
<dbReference type="Pfam" id="PF00078">
    <property type="entry name" value="RVT_1"/>
    <property type="match status" value="1"/>
</dbReference>
<dbReference type="SUPFAM" id="SSF56672">
    <property type="entry name" value="DNA/RNA polymerases"/>
    <property type="match status" value="1"/>
</dbReference>
<dbReference type="CDD" id="cd01650">
    <property type="entry name" value="RT_nLTR_like"/>
    <property type="match status" value="1"/>
</dbReference>
<keyword evidence="4" id="KW-1185">Reference proteome</keyword>
<reference evidence="3 4" key="1">
    <citation type="submission" date="2024-09" db="EMBL/GenBank/DDBJ databases">
        <title>Chromosome-scale assembly of Riccia sorocarpa.</title>
        <authorList>
            <person name="Paukszto L."/>
        </authorList>
    </citation>
    <scope>NUCLEOTIDE SEQUENCE [LARGE SCALE GENOMIC DNA]</scope>
    <source>
        <strain evidence="3">LP-2024</strain>
        <tissue evidence="3">Aerial parts of the thallus</tissue>
    </source>
</reference>
<dbReference type="PANTHER" id="PTHR31635">
    <property type="entry name" value="REVERSE TRANSCRIPTASE DOMAIN-CONTAINING PROTEIN-RELATED"/>
    <property type="match status" value="1"/>
</dbReference>
<dbReference type="InterPro" id="IPR005135">
    <property type="entry name" value="Endo/exonuclease/phosphatase"/>
</dbReference>
<dbReference type="Proteomes" id="UP001633002">
    <property type="component" value="Unassembled WGS sequence"/>
</dbReference>
<proteinExistence type="predicted"/>
<dbReference type="InterPro" id="IPR000477">
    <property type="entry name" value="RT_dom"/>
</dbReference>
<organism evidence="3 4">
    <name type="scientific">Riccia sorocarpa</name>
    <dbReference type="NCBI Taxonomy" id="122646"/>
    <lineage>
        <taxon>Eukaryota</taxon>
        <taxon>Viridiplantae</taxon>
        <taxon>Streptophyta</taxon>
        <taxon>Embryophyta</taxon>
        <taxon>Marchantiophyta</taxon>
        <taxon>Marchantiopsida</taxon>
        <taxon>Marchantiidae</taxon>
        <taxon>Marchantiales</taxon>
        <taxon>Ricciaceae</taxon>
        <taxon>Riccia</taxon>
    </lineage>
</organism>
<gene>
    <name evidence="3" type="ORF">R1sor_000600</name>
</gene>
<evidence type="ECO:0000313" key="4">
    <source>
        <dbReference type="Proteomes" id="UP001633002"/>
    </source>
</evidence>
<accession>A0ABD3GTL3</accession>
<evidence type="ECO:0000259" key="2">
    <source>
        <dbReference type="Pfam" id="PF03372"/>
    </source>
</evidence>
<dbReference type="InterPro" id="IPR036691">
    <property type="entry name" value="Endo/exonu/phosph_ase_sf"/>
</dbReference>
<dbReference type="EMBL" id="JBJQOH010000006">
    <property type="protein sequence ID" value="KAL3682578.1"/>
    <property type="molecule type" value="Genomic_DNA"/>
</dbReference>